<dbReference type="InterPro" id="IPR004441">
    <property type="entry name" value="rRNA_MeTrfase_TrmH"/>
</dbReference>
<evidence type="ECO:0000256" key="2">
    <source>
        <dbReference type="ARBA" id="ARBA00022603"/>
    </source>
</evidence>
<dbReference type="CDD" id="cd18103">
    <property type="entry name" value="SpoU-like_RlmB"/>
    <property type="match status" value="1"/>
</dbReference>
<evidence type="ECO:0000259" key="4">
    <source>
        <dbReference type="Pfam" id="PF00588"/>
    </source>
</evidence>
<sequence>MGEKIIGFHAIEEGLKRAASGSVLYLVRGMGSNTQTLERQAQLSGKVIVKKIAKVEMDRMVDQADHRGAVLDLMVPVKGAGARIPAMSVKEFCAGLKEDDSALVLVLDEITDPQNLGAILRSADQFSVSLVIIPERRSAQANTTVVKVSSGAAHYVPLATVTNMNREIEFLKKEGFWVYGASMNGQAVYKTVFPKRTVLVMGNEGKGIGQLTQKLCDHMVTIPMTGHIDSLNVSVATGILLYEVRRQQATK</sequence>
<comment type="caution">
    <text evidence="5">The sequence shown here is derived from an EMBL/GenBank/DDBJ whole genome shotgun (WGS) entry which is preliminary data.</text>
</comment>
<dbReference type="GO" id="GO:0006396">
    <property type="term" value="P:RNA processing"/>
    <property type="evidence" value="ECO:0007669"/>
    <property type="project" value="InterPro"/>
</dbReference>
<dbReference type="Gene3D" id="3.40.1280.10">
    <property type="match status" value="1"/>
</dbReference>
<dbReference type="PANTHER" id="PTHR46429:SF1">
    <property type="entry name" value="23S RRNA (GUANOSINE-2'-O-)-METHYLTRANSFERASE RLMB"/>
    <property type="match status" value="1"/>
</dbReference>
<dbReference type="PANTHER" id="PTHR46429">
    <property type="entry name" value="23S RRNA (GUANOSINE-2'-O-)-METHYLTRANSFERASE RLMB"/>
    <property type="match status" value="1"/>
</dbReference>
<gene>
    <name evidence="5" type="primary">rlmB_16</name>
    <name evidence="5" type="ORF">SDC9_49474</name>
</gene>
<dbReference type="AlphaFoldDB" id="A0A644WHG4"/>
<dbReference type="InterPro" id="IPR029026">
    <property type="entry name" value="tRNA_m1G_MTases_N"/>
</dbReference>
<name>A0A644WHG4_9ZZZZ</name>
<comment type="similarity">
    <text evidence="1">Belongs to the class IV-like SAM-binding methyltransferase superfamily. RNA methyltransferase TrmH family.</text>
</comment>
<dbReference type="GO" id="GO:0008173">
    <property type="term" value="F:RNA methyltransferase activity"/>
    <property type="evidence" value="ECO:0007669"/>
    <property type="project" value="InterPro"/>
</dbReference>
<dbReference type="GO" id="GO:0003723">
    <property type="term" value="F:RNA binding"/>
    <property type="evidence" value="ECO:0007669"/>
    <property type="project" value="InterPro"/>
</dbReference>
<reference evidence="5" key="1">
    <citation type="submission" date="2019-08" db="EMBL/GenBank/DDBJ databases">
        <authorList>
            <person name="Kucharzyk K."/>
            <person name="Murdoch R.W."/>
            <person name="Higgins S."/>
            <person name="Loffler F."/>
        </authorList>
    </citation>
    <scope>NUCLEOTIDE SEQUENCE</scope>
</reference>
<organism evidence="5">
    <name type="scientific">bioreactor metagenome</name>
    <dbReference type="NCBI Taxonomy" id="1076179"/>
    <lineage>
        <taxon>unclassified sequences</taxon>
        <taxon>metagenomes</taxon>
        <taxon>ecological metagenomes</taxon>
    </lineage>
</organism>
<dbReference type="GO" id="GO:0005829">
    <property type="term" value="C:cytosol"/>
    <property type="evidence" value="ECO:0007669"/>
    <property type="project" value="TreeGrafter"/>
</dbReference>
<evidence type="ECO:0000256" key="3">
    <source>
        <dbReference type="ARBA" id="ARBA00022679"/>
    </source>
</evidence>
<evidence type="ECO:0000256" key="1">
    <source>
        <dbReference type="ARBA" id="ARBA00007228"/>
    </source>
</evidence>
<dbReference type="EC" id="2.1.1.185" evidence="5"/>
<dbReference type="InterPro" id="IPR001537">
    <property type="entry name" value="SpoU_MeTrfase"/>
</dbReference>
<dbReference type="EMBL" id="VSSQ01000933">
    <property type="protein sequence ID" value="MPM03210.1"/>
    <property type="molecule type" value="Genomic_DNA"/>
</dbReference>
<dbReference type="Pfam" id="PF00588">
    <property type="entry name" value="SpoU_methylase"/>
    <property type="match status" value="1"/>
</dbReference>
<accession>A0A644WHG4</accession>
<dbReference type="NCBIfam" id="TIGR00186">
    <property type="entry name" value="rRNA_methyl_3"/>
    <property type="match status" value="1"/>
</dbReference>
<dbReference type="FunFam" id="3.40.1280.10:FF:000008">
    <property type="entry name" value="Group 3 RNA methyltransferase TrmH"/>
    <property type="match status" value="1"/>
</dbReference>
<dbReference type="GO" id="GO:0032259">
    <property type="term" value="P:methylation"/>
    <property type="evidence" value="ECO:0007669"/>
    <property type="project" value="UniProtKB-KW"/>
</dbReference>
<proteinExistence type="inferred from homology"/>
<evidence type="ECO:0000313" key="5">
    <source>
        <dbReference type="EMBL" id="MPM03210.1"/>
    </source>
</evidence>
<keyword evidence="2 5" id="KW-0489">Methyltransferase</keyword>
<protein>
    <submittedName>
        <fullName evidence="5">23S rRNA (Guanosine-2'-O-)-methyltransferase RlmB</fullName>
        <ecNumber evidence="5">2.1.1.185</ecNumber>
    </submittedName>
</protein>
<dbReference type="SUPFAM" id="SSF75217">
    <property type="entry name" value="alpha/beta knot"/>
    <property type="match status" value="1"/>
</dbReference>
<keyword evidence="3 5" id="KW-0808">Transferase</keyword>
<dbReference type="InterPro" id="IPR029028">
    <property type="entry name" value="Alpha/beta_knot_MTases"/>
</dbReference>
<feature type="domain" description="tRNA/rRNA methyltransferase SpoU type" evidence="4">
    <location>
        <begin position="103"/>
        <end position="242"/>
    </location>
</feature>